<dbReference type="SUPFAM" id="SSF46548">
    <property type="entry name" value="alpha-helical ferredoxin"/>
    <property type="match status" value="1"/>
</dbReference>
<dbReference type="GO" id="GO:0051536">
    <property type="term" value="F:iron-sulfur cluster binding"/>
    <property type="evidence" value="ECO:0007669"/>
    <property type="project" value="InterPro"/>
</dbReference>
<dbReference type="Gene3D" id="3.40.50.720">
    <property type="entry name" value="NAD(P)-binding Rossmann-like Domain"/>
    <property type="match status" value="1"/>
</dbReference>
<dbReference type="Gene3D" id="1.10.1060.10">
    <property type="entry name" value="Alpha-helical ferredoxin"/>
    <property type="match status" value="1"/>
</dbReference>
<dbReference type="AlphaFoldDB" id="A0A1N6R183"/>
<gene>
    <name evidence="7" type="ORF">SAMN05920897_105126</name>
</gene>
<evidence type="ECO:0000313" key="7">
    <source>
        <dbReference type="EMBL" id="SIQ22549.1"/>
    </source>
</evidence>
<dbReference type="InterPro" id="IPR028261">
    <property type="entry name" value="DPD_II"/>
</dbReference>
<dbReference type="Pfam" id="PF14691">
    <property type="entry name" value="Fer4_20"/>
    <property type="match status" value="1"/>
</dbReference>
<dbReference type="PANTHER" id="PTHR43100">
    <property type="entry name" value="GLUTAMATE SYNTHASE [NADPH] SMALL CHAIN"/>
    <property type="match status" value="1"/>
</dbReference>
<dbReference type="NCBIfam" id="TIGR01317">
    <property type="entry name" value="GOGAT_sm_gam"/>
    <property type="match status" value="1"/>
</dbReference>
<evidence type="ECO:0000313" key="8">
    <source>
        <dbReference type="Proteomes" id="UP000186400"/>
    </source>
</evidence>
<dbReference type="InterPro" id="IPR006005">
    <property type="entry name" value="Glut_synth_ssu1"/>
</dbReference>
<dbReference type="PRINTS" id="PR00419">
    <property type="entry name" value="ADXRDTASE"/>
</dbReference>
<dbReference type="SUPFAM" id="SSF51971">
    <property type="entry name" value="Nucleotide-binding domain"/>
    <property type="match status" value="2"/>
</dbReference>
<dbReference type="Pfam" id="PF07992">
    <property type="entry name" value="Pyr_redox_2"/>
    <property type="match status" value="1"/>
</dbReference>
<protein>
    <submittedName>
        <fullName evidence="7">Glutamate synthase (NADH) small subunit</fullName>
    </submittedName>
</protein>
<accession>A0A1N6R183</accession>
<reference evidence="8" key="1">
    <citation type="submission" date="2017-01" db="EMBL/GenBank/DDBJ databases">
        <authorList>
            <person name="Varghese N."/>
            <person name="Submissions S."/>
        </authorList>
    </citation>
    <scope>NUCLEOTIDE SEQUENCE [LARGE SCALE GENOMIC DNA]</scope>
    <source>
        <strain evidence="8">ASpG1</strain>
    </source>
</reference>
<comment type="pathway">
    <text evidence="4">Amino-acid biosynthesis.</text>
</comment>
<evidence type="ECO:0000256" key="1">
    <source>
        <dbReference type="ARBA" id="ARBA00022605"/>
    </source>
</evidence>
<dbReference type="OrthoDB" id="9803192at2"/>
<keyword evidence="1" id="KW-0028">Amino-acid biosynthesis</keyword>
<dbReference type="InterPro" id="IPR036188">
    <property type="entry name" value="FAD/NAD-bd_sf"/>
</dbReference>
<dbReference type="RefSeq" id="WP_076488264.1">
    <property type="nucleotide sequence ID" value="NZ_FTMS01000005.1"/>
</dbReference>
<evidence type="ECO:0000256" key="3">
    <source>
        <dbReference type="ARBA" id="ARBA00023164"/>
    </source>
</evidence>
<feature type="domain" description="FAD/NAD(P)-binding" evidence="5">
    <location>
        <begin position="147"/>
        <end position="321"/>
    </location>
</feature>
<dbReference type="EMBL" id="FTMS01000005">
    <property type="protein sequence ID" value="SIQ22549.1"/>
    <property type="molecule type" value="Genomic_DNA"/>
</dbReference>
<feature type="domain" description="Dihydroprymidine dehydrogenase" evidence="6">
    <location>
        <begin position="25"/>
        <end position="132"/>
    </location>
</feature>
<dbReference type="STRING" id="159291.SAMN05920897_105126"/>
<dbReference type="GO" id="GO:0006537">
    <property type="term" value="P:glutamate biosynthetic process"/>
    <property type="evidence" value="ECO:0007669"/>
    <property type="project" value="UniProtKB-KW"/>
</dbReference>
<dbReference type="InterPro" id="IPR051394">
    <property type="entry name" value="Glutamate_Synthase"/>
</dbReference>
<evidence type="ECO:0000259" key="6">
    <source>
        <dbReference type="Pfam" id="PF14691"/>
    </source>
</evidence>
<dbReference type="InterPro" id="IPR009051">
    <property type="entry name" value="Helical_ferredxn"/>
</dbReference>
<name>A0A1N6R183_9SPIO</name>
<organism evidence="7 8">
    <name type="scientific">Alkalispirochaeta americana</name>
    <dbReference type="NCBI Taxonomy" id="159291"/>
    <lineage>
        <taxon>Bacteria</taxon>
        <taxon>Pseudomonadati</taxon>
        <taxon>Spirochaetota</taxon>
        <taxon>Spirochaetia</taxon>
        <taxon>Spirochaetales</taxon>
        <taxon>Spirochaetaceae</taxon>
        <taxon>Alkalispirochaeta</taxon>
    </lineage>
</organism>
<dbReference type="Proteomes" id="UP000186400">
    <property type="component" value="Unassembled WGS sequence"/>
</dbReference>
<evidence type="ECO:0000256" key="2">
    <source>
        <dbReference type="ARBA" id="ARBA00023002"/>
    </source>
</evidence>
<sequence length="487" mass="53643">MGKPTGFMEYSRKVAGSVPPGQRLEGFYEFKSPLDRKDQEEQGARCMDCGVPFCQSDYGCPVDNLIPEWNDLIYHGRWEEAFYRLMKTNNFPEYTGRVCPAPCEHACVLAMNDPAVTIKENEAAIIDWGYEAGLMTPRIPAVRTGKSVAIVGSGPAGLAAADQLNQAGHQVTMFERADRPGGLLMYGIPAMKLDKKLVQRRNNLLQAEGVIFRTGVDVGRDVSLKELQREYDAVLLACGATKPRDLPVAGRDLSGVTFAMDYLTLSTRRVLDSSWSIPEELSAQGKRVVVIGGGDTGNDCLGTALRQGCSSVLNLEILPQPPLDRTREMPWPAFARTLKSDYGHEEASATFGDDPRLFSRRTLRFVGDKIGRLRGVETIQVRWEKEPGETPRPVDLAGTEEVHPADMVLLALGFVGPEEYLVGDFPLDRDGRGNFQAEEGHFLSSKPGIFVAGDARRGQSLVVWAIKEGRGAAREIDRYLMGFSELP</sequence>
<dbReference type="InterPro" id="IPR023753">
    <property type="entry name" value="FAD/NAD-binding_dom"/>
</dbReference>
<evidence type="ECO:0000259" key="5">
    <source>
        <dbReference type="Pfam" id="PF07992"/>
    </source>
</evidence>
<proteinExistence type="predicted"/>
<dbReference type="PANTHER" id="PTHR43100:SF1">
    <property type="entry name" value="GLUTAMATE SYNTHASE [NADPH] SMALL CHAIN"/>
    <property type="match status" value="1"/>
</dbReference>
<keyword evidence="3" id="KW-0314">Glutamate biosynthesis</keyword>
<dbReference type="GO" id="GO:0016639">
    <property type="term" value="F:oxidoreductase activity, acting on the CH-NH2 group of donors, NAD or NADP as acceptor"/>
    <property type="evidence" value="ECO:0007669"/>
    <property type="project" value="InterPro"/>
</dbReference>
<dbReference type="Gene3D" id="3.50.50.60">
    <property type="entry name" value="FAD/NAD(P)-binding domain"/>
    <property type="match status" value="1"/>
</dbReference>
<keyword evidence="2" id="KW-0560">Oxidoreductase</keyword>
<keyword evidence="8" id="KW-1185">Reference proteome</keyword>
<evidence type="ECO:0000256" key="4">
    <source>
        <dbReference type="ARBA" id="ARBA00029440"/>
    </source>
</evidence>